<protein>
    <submittedName>
        <fullName evidence="4">Putative lactoylglutathione lyase</fullName>
    </submittedName>
</protein>
<accession>Q7X2Z9</accession>
<organism evidence="4">
    <name type="scientific">uncultured Acidobacteriota bacterium</name>
    <dbReference type="NCBI Taxonomy" id="171953"/>
    <lineage>
        <taxon>Bacteria</taxon>
        <taxon>Pseudomonadati</taxon>
        <taxon>Acidobacteriota</taxon>
        <taxon>environmental samples</taxon>
    </lineage>
</organism>
<evidence type="ECO:0000256" key="2">
    <source>
        <dbReference type="ARBA" id="ARBA00022723"/>
    </source>
</evidence>
<dbReference type="PANTHER" id="PTHR43048">
    <property type="entry name" value="METHYLMALONYL-COA EPIMERASE"/>
    <property type="match status" value="1"/>
</dbReference>
<reference evidence="4" key="1">
    <citation type="journal article" date="2003" name="Mol. Microbiol.">
        <title>Acidobacteria form a coherent but highly diverse group within the bacterial domain: evidence from environmental genomics.</title>
        <authorList>
            <person name="Quaiser A."/>
            <person name="Ochsenreiter T."/>
            <person name="Lanz C."/>
            <person name="Schuster S.C."/>
            <person name="Treusch A.H."/>
            <person name="Eck J."/>
            <person name="Schleper C."/>
        </authorList>
    </citation>
    <scope>NUCLEOTIDE SEQUENCE</scope>
</reference>
<keyword evidence="4" id="KW-0456">Lyase</keyword>
<dbReference type="InterPro" id="IPR017515">
    <property type="entry name" value="MeMalonyl-CoA_epimerase"/>
</dbReference>
<comment type="similarity">
    <text evidence="1">Belongs to the methylmalonyl-CoA epimerase family.</text>
</comment>
<keyword evidence="2" id="KW-0479">Metal-binding</keyword>
<dbReference type="SUPFAM" id="SSF54593">
    <property type="entry name" value="Glyoxalase/Bleomycin resistance protein/Dihydroxybiphenyl dioxygenase"/>
    <property type="match status" value="1"/>
</dbReference>
<name>Q7X2Z9_9BACT</name>
<dbReference type="Gene3D" id="3.10.180.10">
    <property type="entry name" value="2,3-Dihydroxybiphenyl 1,2-Dioxygenase, domain 1"/>
    <property type="match status" value="1"/>
</dbReference>
<feature type="domain" description="VOC" evidence="3">
    <location>
        <begin position="2"/>
        <end position="130"/>
    </location>
</feature>
<dbReference type="InterPro" id="IPR029068">
    <property type="entry name" value="Glyas_Bleomycin-R_OHBP_Dase"/>
</dbReference>
<dbReference type="CDD" id="cd07249">
    <property type="entry name" value="MMCE"/>
    <property type="match status" value="1"/>
</dbReference>
<evidence type="ECO:0000259" key="3">
    <source>
        <dbReference type="PROSITE" id="PS51819"/>
    </source>
</evidence>
<dbReference type="GO" id="GO:0016829">
    <property type="term" value="F:lyase activity"/>
    <property type="evidence" value="ECO:0007669"/>
    <property type="project" value="UniProtKB-KW"/>
</dbReference>
<dbReference type="PANTHER" id="PTHR43048:SF3">
    <property type="entry name" value="METHYLMALONYL-COA EPIMERASE, MITOCHONDRIAL"/>
    <property type="match status" value="1"/>
</dbReference>
<dbReference type="EMBL" id="AY281355">
    <property type="protein sequence ID" value="AAP58565.1"/>
    <property type="molecule type" value="Genomic_DNA"/>
</dbReference>
<dbReference type="NCBIfam" id="TIGR03081">
    <property type="entry name" value="metmalonyl_epim"/>
    <property type="match status" value="1"/>
</dbReference>
<dbReference type="GO" id="GO:0046491">
    <property type="term" value="P:L-methylmalonyl-CoA metabolic process"/>
    <property type="evidence" value="ECO:0007669"/>
    <property type="project" value="TreeGrafter"/>
</dbReference>
<dbReference type="InterPro" id="IPR037523">
    <property type="entry name" value="VOC_core"/>
</dbReference>
<proteinExistence type="inferred from homology"/>
<dbReference type="GO" id="GO:0004493">
    <property type="term" value="F:methylmalonyl-CoA epimerase activity"/>
    <property type="evidence" value="ECO:0007669"/>
    <property type="project" value="TreeGrafter"/>
</dbReference>
<dbReference type="GO" id="GO:0046872">
    <property type="term" value="F:metal ion binding"/>
    <property type="evidence" value="ECO:0007669"/>
    <property type="project" value="UniProtKB-KW"/>
</dbReference>
<dbReference type="Pfam" id="PF13669">
    <property type="entry name" value="Glyoxalase_4"/>
    <property type="match status" value="1"/>
</dbReference>
<dbReference type="PROSITE" id="PS51819">
    <property type="entry name" value="VOC"/>
    <property type="match status" value="1"/>
</dbReference>
<evidence type="ECO:0000256" key="1">
    <source>
        <dbReference type="ARBA" id="ARBA00009308"/>
    </source>
</evidence>
<sequence>MKIDHIGIATRELDEALSLWRDTLGLEIDSTEEVTEQGVRIAMLPIGESHIELLEPLSETSPVGKFLAKRGPGIHHVAIKVADIRASLEQLKTNGTRLIDEVPRIGAGGCLVAFVHPSSANGVLLELVQHQ</sequence>
<dbReference type="AlphaFoldDB" id="Q7X2Z9"/>
<evidence type="ECO:0000313" key="4">
    <source>
        <dbReference type="EMBL" id="AAP58565.1"/>
    </source>
</evidence>
<dbReference type="InterPro" id="IPR051785">
    <property type="entry name" value="MMCE/EMCE_epimerase"/>
</dbReference>